<dbReference type="AlphaFoldDB" id="A0A653AC58"/>
<gene>
    <name evidence="3" type="ORF">TRIP_D310043</name>
</gene>
<organism evidence="3">
    <name type="scientific">uncultured Paludibacter sp</name>
    <dbReference type="NCBI Taxonomy" id="497635"/>
    <lineage>
        <taxon>Bacteria</taxon>
        <taxon>Pseudomonadati</taxon>
        <taxon>Bacteroidota</taxon>
        <taxon>Bacteroidia</taxon>
        <taxon>Bacteroidales</taxon>
        <taxon>Paludibacteraceae</taxon>
        <taxon>Paludibacter</taxon>
        <taxon>environmental samples</taxon>
    </lineage>
</organism>
<keyword evidence="1" id="KW-0812">Transmembrane</keyword>
<reference evidence="3" key="1">
    <citation type="submission" date="2018-07" db="EMBL/GenBank/DDBJ databases">
        <authorList>
            <consortium name="Genoscope - CEA"/>
            <person name="William W."/>
        </authorList>
    </citation>
    <scope>NUCLEOTIDE SEQUENCE</scope>
    <source>
        <strain evidence="3">IK1</strain>
    </source>
</reference>
<evidence type="ECO:0000313" key="3">
    <source>
        <dbReference type="EMBL" id="VBB45648.1"/>
    </source>
</evidence>
<proteinExistence type="predicted"/>
<evidence type="ECO:0000259" key="2">
    <source>
        <dbReference type="Pfam" id="PF13349"/>
    </source>
</evidence>
<sequence>MKKSNIILILLASFIIASILIFYINGKTHEGKIEMNAKNNFKVVNIADFTTLVANDGSDIHFIKSDTAKLKIELDDKKSLSKQLFEVKNDTLYVYKGARMFAYGNNLKSVVSKKAYWIGIHAYNTDSLKMNLQDGEVYINYGEGSTSTYKYIEIQSKDSAKIRITGNVSVEKMVLNTNSTNIQLYNGSFQTIVGMLENHSKLQCMSVMNTINNLQIKKDSTSRMGY</sequence>
<dbReference type="InterPro" id="IPR025164">
    <property type="entry name" value="Toastrack_DUF4097"/>
</dbReference>
<evidence type="ECO:0000256" key="1">
    <source>
        <dbReference type="SAM" id="Phobius"/>
    </source>
</evidence>
<accession>A0A653AC58</accession>
<name>A0A653AC58_9BACT</name>
<dbReference type="Gene3D" id="2.160.20.120">
    <property type="match status" value="1"/>
</dbReference>
<protein>
    <recommendedName>
        <fullName evidence="2">DUF4097 domain-containing protein</fullName>
    </recommendedName>
</protein>
<dbReference type="Pfam" id="PF13349">
    <property type="entry name" value="DUF4097"/>
    <property type="match status" value="1"/>
</dbReference>
<keyword evidence="1" id="KW-1133">Transmembrane helix</keyword>
<feature type="domain" description="DUF4097" evidence="2">
    <location>
        <begin position="55"/>
        <end position="191"/>
    </location>
</feature>
<feature type="transmembrane region" description="Helical" evidence="1">
    <location>
        <begin position="6"/>
        <end position="25"/>
    </location>
</feature>
<keyword evidence="1" id="KW-0472">Membrane</keyword>
<dbReference type="EMBL" id="UPXZ01000025">
    <property type="protein sequence ID" value="VBB45648.1"/>
    <property type="molecule type" value="Genomic_DNA"/>
</dbReference>